<feature type="signal peptide" evidence="1">
    <location>
        <begin position="1"/>
        <end position="21"/>
    </location>
</feature>
<comment type="caution">
    <text evidence="2">The sequence shown here is derived from an EMBL/GenBank/DDBJ whole genome shotgun (WGS) entry which is preliminary data.</text>
</comment>
<dbReference type="Pfam" id="PF13416">
    <property type="entry name" value="SBP_bac_8"/>
    <property type="match status" value="1"/>
</dbReference>
<dbReference type="PANTHER" id="PTHR43649">
    <property type="entry name" value="ARABINOSE-BINDING PROTEIN-RELATED"/>
    <property type="match status" value="1"/>
</dbReference>
<keyword evidence="1" id="KW-0732">Signal</keyword>
<dbReference type="Proteomes" id="UP000693672">
    <property type="component" value="Unassembled WGS sequence"/>
</dbReference>
<dbReference type="EMBL" id="CAJVAS010000005">
    <property type="protein sequence ID" value="CAG7615121.1"/>
    <property type="molecule type" value="Genomic_DNA"/>
</dbReference>
<dbReference type="RefSeq" id="WP_218091569.1">
    <property type="nucleotide sequence ID" value="NZ_CAJVAS010000005.1"/>
</dbReference>
<name>A0A916K0F3_9BACL</name>
<proteinExistence type="predicted"/>
<dbReference type="AlphaFoldDB" id="A0A916K0F3"/>
<dbReference type="PROSITE" id="PS51257">
    <property type="entry name" value="PROKAR_LIPOPROTEIN"/>
    <property type="match status" value="1"/>
</dbReference>
<sequence>MLRKKSKVLMTSAIAMGLALTGCSGGKSGQPAPGAKAELDQTPVTLTMATLGSGISDEEFKTMIADPVKAKYPFITVEYRKYQQGENFESMITAGFIPDLIYSGILDVPVMQKLDMQLDLTPLIKKHDVNLNDFEPSTIEMIKRYGDKGQIYSMPFSLGFPILLYNKDIFDRFGVAYPKDGMTWQETIELARKVTKTVDGVSYKGFGTMVAARLSLTMLQEKYDASGKAKLTTDGWKQAMDIYRQLRTIPGNEGNPGEKMFRDNKNVAMMATFNGGLGLLEDNYKAGDVFNWDMVTFPSMPGKPLEVDTPLQILTISAQSKFQDQAFLALKAITSKENQMAMSKAARPAVLKDDAIKKAFGQDYASLKGKNIAAPFKHKHQPINRGNVYDNLVNPEINKAADEVVNSGKDINTALREAEERANKSIASYSK</sequence>
<gene>
    <name evidence="2" type="ORF">PAESOLCIP111_01781</name>
</gene>
<keyword evidence="3" id="KW-1185">Reference proteome</keyword>
<dbReference type="InterPro" id="IPR050490">
    <property type="entry name" value="Bact_solute-bd_prot1"/>
</dbReference>
<feature type="chain" id="PRO_5038431927" description="Extracellular solute-binding protein" evidence="1">
    <location>
        <begin position="22"/>
        <end position="431"/>
    </location>
</feature>
<evidence type="ECO:0000313" key="2">
    <source>
        <dbReference type="EMBL" id="CAG7615121.1"/>
    </source>
</evidence>
<dbReference type="InterPro" id="IPR006059">
    <property type="entry name" value="SBP"/>
</dbReference>
<evidence type="ECO:0000313" key="3">
    <source>
        <dbReference type="Proteomes" id="UP000693672"/>
    </source>
</evidence>
<dbReference type="PANTHER" id="PTHR43649:SF12">
    <property type="entry name" value="DIACETYLCHITOBIOSE BINDING PROTEIN DASA"/>
    <property type="match status" value="1"/>
</dbReference>
<reference evidence="2" key="1">
    <citation type="submission" date="2021-06" db="EMBL/GenBank/DDBJ databases">
        <authorList>
            <person name="Criscuolo A."/>
        </authorList>
    </citation>
    <scope>NUCLEOTIDE SEQUENCE</scope>
    <source>
        <strain evidence="2">CIP111600</strain>
    </source>
</reference>
<evidence type="ECO:0008006" key="4">
    <source>
        <dbReference type="Google" id="ProtNLM"/>
    </source>
</evidence>
<evidence type="ECO:0000256" key="1">
    <source>
        <dbReference type="SAM" id="SignalP"/>
    </source>
</evidence>
<accession>A0A916K0F3</accession>
<protein>
    <recommendedName>
        <fullName evidence="4">Extracellular solute-binding protein</fullName>
    </recommendedName>
</protein>
<organism evidence="2 3">
    <name type="scientific">Paenibacillus solanacearum</name>
    <dbReference type="NCBI Taxonomy" id="2048548"/>
    <lineage>
        <taxon>Bacteria</taxon>
        <taxon>Bacillati</taxon>
        <taxon>Bacillota</taxon>
        <taxon>Bacilli</taxon>
        <taxon>Bacillales</taxon>
        <taxon>Paenibacillaceae</taxon>
        <taxon>Paenibacillus</taxon>
    </lineage>
</organism>